<sequence>MMSRALLLLLLLAGWSYVEAATHVNISIAQQPATNPADVNYVDGRAPAELKAGPVMMNEEERFERIQERSQQQSQSQMGQQQQQQQQQQQVGQQQQQQSPQLTPRQGQGQGQGRMQRRRNHSRRLHQQLQPQLQAPHNGQFRQRNQQLRQNQEFERYIQSYHSHGPTVETVYESSNPAPQRYTQTSSGVTSSTDDSAPQKVVAIGGSRSQQLSMFERQVAAPVSSSQVQSANVEVAPDTKPIYEPSQAPVAAAVHASSPGGGSSSSSSSVSSSAPVPAGGSHPSDAASSYDATSSFNPATSYNRPSYDPNLYNYDEGQDVDYQGQYPPEVDDGQGYDSQGYDDYGDQASSYPGGSGYLPPAPPRSYAQPQRPMVTKTIQIAQPALKAKKYEVRHPAIQKEFYDIEERVLIKPAGTLVVELDHPVAKIPKGETLLPLGHPHPAVAAAYSNNGQSYNTQSYSSNSNGNDYRPSYDSYDSPAQSKDQQTTTVGSSVTTMASYDQAPKDEYVEARLQQQKPQQQQQPSGDVVDSRQTTSTSVSAVDGNGNPIKINTKHLTPNMITRAEPEQEYSRSIPPNEVPNYERPPQRSYQHRTSYNRQPYNNNEDYFAGEFLPNVNSANIEAKPARLELAPVEQEQPRTQIIKHEHKIHLPPSQHNIYLGRSSQTPPKEQRITEVPAHVAELKPYLRSHVGPTVVYAKASVRPAAQRGYYTQSSRQRNPLAEDLEYSAPYSQMRFSPENQSARLVEAPAKEVESPKEKAQSQDTHIQIQIGNRNEGKQPMLVASTITPDCDKGQQQHQQQHQHQPSARLQQRQQYSQRLVEVPAAAADVSATKATPTPVQAQPQDVDVSLNGGAGHLKPNERVIAATAAPTDAAATSETLHKRRIVVNHPFQTVREVVEHEPITNYHQIQVNEHAHPALYHQAAYYQPPVQTHGNLVHFHSASTHGNLYAPYG</sequence>
<dbReference type="STRING" id="7266.A0A3B0JYU4"/>
<accession>A0A3B0JYU4</accession>
<feature type="region of interest" description="Disordered" evidence="1">
    <location>
        <begin position="62"/>
        <end position="139"/>
    </location>
</feature>
<feature type="compositionally biased region" description="Low complexity" evidence="1">
    <location>
        <begin position="513"/>
        <end position="523"/>
    </location>
</feature>
<evidence type="ECO:0000313" key="3">
    <source>
        <dbReference type="EMBL" id="SPP87247.1"/>
    </source>
</evidence>
<feature type="compositionally biased region" description="Low complexity" evidence="1">
    <location>
        <begin position="795"/>
        <end position="814"/>
    </location>
</feature>
<gene>
    <name evidence="3" type="ORF">DGUA_6G009600</name>
</gene>
<feature type="compositionally biased region" description="Basic residues" evidence="1">
    <location>
        <begin position="115"/>
        <end position="126"/>
    </location>
</feature>
<proteinExistence type="predicted"/>
<evidence type="ECO:0000256" key="2">
    <source>
        <dbReference type="SAM" id="SignalP"/>
    </source>
</evidence>
<feature type="compositionally biased region" description="Low complexity" evidence="1">
    <location>
        <begin position="183"/>
        <end position="196"/>
    </location>
</feature>
<feature type="region of interest" description="Disordered" evidence="1">
    <location>
        <begin position="453"/>
        <end position="492"/>
    </location>
</feature>
<name>A0A3B0JYU4_DROGU</name>
<dbReference type="OrthoDB" id="6630845at2759"/>
<keyword evidence="4" id="KW-1185">Reference proteome</keyword>
<dbReference type="Proteomes" id="UP000268350">
    <property type="component" value="Unassembled WGS sequence"/>
</dbReference>
<feature type="region of interest" description="Disordered" evidence="1">
    <location>
        <begin position="511"/>
        <end position="589"/>
    </location>
</feature>
<feature type="compositionally biased region" description="Low complexity" evidence="1">
    <location>
        <begin position="127"/>
        <end position="139"/>
    </location>
</feature>
<feature type="compositionally biased region" description="Polar residues" evidence="1">
    <location>
        <begin position="172"/>
        <end position="182"/>
    </location>
</feature>
<feature type="compositionally biased region" description="Polar residues" evidence="1">
    <location>
        <begin position="530"/>
        <end position="539"/>
    </location>
</feature>
<feature type="region of interest" description="Disordered" evidence="1">
    <location>
        <begin position="171"/>
        <end position="197"/>
    </location>
</feature>
<protein>
    <submittedName>
        <fullName evidence="3">Uncharacterized protein</fullName>
    </submittedName>
</protein>
<feature type="compositionally biased region" description="Low complexity" evidence="1">
    <location>
        <begin position="70"/>
        <end position="107"/>
    </location>
</feature>
<reference evidence="4" key="1">
    <citation type="submission" date="2018-01" db="EMBL/GenBank/DDBJ databases">
        <authorList>
            <person name="Alioto T."/>
            <person name="Alioto T."/>
        </authorList>
    </citation>
    <scope>NUCLEOTIDE SEQUENCE [LARGE SCALE GENOMIC DNA]</scope>
</reference>
<keyword evidence="2" id="KW-0732">Signal</keyword>
<feature type="compositionally biased region" description="Low complexity" evidence="1">
    <location>
        <begin position="453"/>
        <end position="466"/>
    </location>
</feature>
<evidence type="ECO:0000313" key="4">
    <source>
        <dbReference type="Proteomes" id="UP000268350"/>
    </source>
</evidence>
<feature type="chain" id="PRO_5017243028" evidence="2">
    <location>
        <begin position="21"/>
        <end position="953"/>
    </location>
</feature>
<feature type="signal peptide" evidence="2">
    <location>
        <begin position="1"/>
        <end position="20"/>
    </location>
</feature>
<evidence type="ECO:0000256" key="1">
    <source>
        <dbReference type="SAM" id="MobiDB-lite"/>
    </source>
</evidence>
<feature type="region of interest" description="Disordered" evidence="1">
    <location>
        <begin position="250"/>
        <end position="368"/>
    </location>
</feature>
<dbReference type="AlphaFoldDB" id="A0A3B0JYU4"/>
<feature type="region of interest" description="Disordered" evidence="1">
    <location>
        <begin position="788"/>
        <end position="814"/>
    </location>
</feature>
<organism evidence="3 4">
    <name type="scientific">Drosophila guanche</name>
    <name type="common">Fruit fly</name>
    <dbReference type="NCBI Taxonomy" id="7266"/>
    <lineage>
        <taxon>Eukaryota</taxon>
        <taxon>Metazoa</taxon>
        <taxon>Ecdysozoa</taxon>
        <taxon>Arthropoda</taxon>
        <taxon>Hexapoda</taxon>
        <taxon>Insecta</taxon>
        <taxon>Pterygota</taxon>
        <taxon>Neoptera</taxon>
        <taxon>Endopterygota</taxon>
        <taxon>Diptera</taxon>
        <taxon>Brachycera</taxon>
        <taxon>Muscomorpha</taxon>
        <taxon>Ephydroidea</taxon>
        <taxon>Drosophilidae</taxon>
        <taxon>Drosophila</taxon>
        <taxon>Sophophora</taxon>
    </lineage>
</organism>
<dbReference type="OMA" id="NYHQIQV"/>
<feature type="compositionally biased region" description="Low complexity" evidence="1">
    <location>
        <begin position="250"/>
        <end position="295"/>
    </location>
</feature>
<dbReference type="EMBL" id="OUUW01000012">
    <property type="protein sequence ID" value="SPP87247.1"/>
    <property type="molecule type" value="Genomic_DNA"/>
</dbReference>